<dbReference type="InterPro" id="IPR006680">
    <property type="entry name" value="Amidohydro-rel"/>
</dbReference>
<evidence type="ECO:0000313" key="3">
    <source>
        <dbReference type="EMBL" id="OAT70505.1"/>
    </source>
</evidence>
<dbReference type="GO" id="GO:0019748">
    <property type="term" value="P:secondary metabolic process"/>
    <property type="evidence" value="ECO:0007669"/>
    <property type="project" value="TreeGrafter"/>
</dbReference>
<dbReference type="GO" id="GO:0016831">
    <property type="term" value="F:carboxy-lyase activity"/>
    <property type="evidence" value="ECO:0007669"/>
    <property type="project" value="InterPro"/>
</dbReference>
<reference evidence="3 4" key="1">
    <citation type="submission" date="2016-01" db="EMBL/GenBank/DDBJ databases">
        <title>Mycobacterium immunogenum strain CD11_6 genome sequencing and assembly.</title>
        <authorList>
            <person name="Kaur G."/>
            <person name="Nair G.R."/>
            <person name="Mayilraj S."/>
        </authorList>
    </citation>
    <scope>NUCLEOTIDE SEQUENCE [LARGE SCALE GENOMIC DNA]</scope>
    <source>
        <strain evidence="3 4">CD11-6</strain>
    </source>
</reference>
<dbReference type="Pfam" id="PF04909">
    <property type="entry name" value="Amidohydro_2"/>
    <property type="match status" value="1"/>
</dbReference>
<name>A0A179VHP2_9MYCO</name>
<dbReference type="InterPro" id="IPR032466">
    <property type="entry name" value="Metal_Hydrolase"/>
</dbReference>
<accession>A0A179VHP2</accession>
<dbReference type="PANTHER" id="PTHR21240">
    <property type="entry name" value="2-AMINO-3-CARBOXYLMUCONATE-6-SEMIALDEHYDE DECARBOXYLASE"/>
    <property type="match status" value="1"/>
</dbReference>
<organism evidence="3 4">
    <name type="scientific">Mycobacteroides immunogenum</name>
    <dbReference type="NCBI Taxonomy" id="83262"/>
    <lineage>
        <taxon>Bacteria</taxon>
        <taxon>Bacillati</taxon>
        <taxon>Actinomycetota</taxon>
        <taxon>Actinomycetes</taxon>
        <taxon>Mycobacteriales</taxon>
        <taxon>Mycobacteriaceae</taxon>
        <taxon>Mycobacteroides</taxon>
    </lineage>
</organism>
<sequence length="327" mass="36594">MEGKIALEEHFATTETIGDSQEYFSADIWPERRRQLLDLNSERLDRMDACGIGYSILSLNAPAVQAIPDPAQATAVARRANDELAEQVSAHPARFGAFAALPLQDPDAATDELRRTVNELGFKGALVNGFSQIGRPENATYYDLPQYRDFWAEAERLGVPFYLHPRNPLDSQKLGYRGHPWLLGPAWAFSQETGLHALRLIGSGLFDAHPNLTVILGHLGELVTNNIWRTSHWASPDGKNPMGVATTTPFIDTFRRNFYVTTSGNFRTIAMRNAIEEIGADRVLFSTDYPFETMEEAATWFDQAEIGENDRERIGHRNAAKLFSIPE</sequence>
<dbReference type="InterPro" id="IPR032465">
    <property type="entry name" value="ACMSD"/>
</dbReference>
<dbReference type="RefSeq" id="WP_064627697.1">
    <property type="nucleotide sequence ID" value="NZ_LQYE01000001.1"/>
</dbReference>
<comment type="caution">
    <text evidence="3">The sequence shown here is derived from an EMBL/GenBank/DDBJ whole genome shotgun (WGS) entry which is preliminary data.</text>
</comment>
<evidence type="ECO:0000313" key="4">
    <source>
        <dbReference type="Proteomes" id="UP000186919"/>
    </source>
</evidence>
<dbReference type="GO" id="GO:0016787">
    <property type="term" value="F:hydrolase activity"/>
    <property type="evidence" value="ECO:0007669"/>
    <property type="project" value="UniProtKB-KW"/>
</dbReference>
<keyword evidence="3" id="KW-0378">Hydrolase</keyword>
<proteinExistence type="predicted"/>
<gene>
    <name evidence="3" type="ORF">AWB85_03995</name>
</gene>
<dbReference type="Proteomes" id="UP000186919">
    <property type="component" value="Unassembled WGS sequence"/>
</dbReference>
<dbReference type="GO" id="GO:0005829">
    <property type="term" value="C:cytosol"/>
    <property type="evidence" value="ECO:0007669"/>
    <property type="project" value="TreeGrafter"/>
</dbReference>
<evidence type="ECO:0000256" key="1">
    <source>
        <dbReference type="ARBA" id="ARBA00023239"/>
    </source>
</evidence>
<dbReference type="Gene3D" id="3.20.20.140">
    <property type="entry name" value="Metal-dependent hydrolases"/>
    <property type="match status" value="1"/>
</dbReference>
<keyword evidence="1" id="KW-0456">Lyase</keyword>
<feature type="domain" description="Amidohydrolase-related" evidence="2">
    <location>
        <begin position="63"/>
        <end position="324"/>
    </location>
</feature>
<dbReference type="PANTHER" id="PTHR21240:SF30">
    <property type="entry name" value="AMIDOHYDROLASE-RELATED DOMAIN-CONTAINING PROTEIN-RELATED"/>
    <property type="match status" value="1"/>
</dbReference>
<dbReference type="AlphaFoldDB" id="A0A179VHP2"/>
<evidence type="ECO:0000259" key="2">
    <source>
        <dbReference type="Pfam" id="PF04909"/>
    </source>
</evidence>
<dbReference type="SUPFAM" id="SSF51556">
    <property type="entry name" value="Metallo-dependent hydrolases"/>
    <property type="match status" value="1"/>
</dbReference>
<protein>
    <submittedName>
        <fullName evidence="3">Amidohydrolase</fullName>
    </submittedName>
</protein>
<dbReference type="EMBL" id="LQYE01000001">
    <property type="protein sequence ID" value="OAT70505.1"/>
    <property type="molecule type" value="Genomic_DNA"/>
</dbReference>